<name>A0AAE1D2S3_9GAST</name>
<organism evidence="1 2">
    <name type="scientific">Elysia crispata</name>
    <name type="common">lettuce slug</name>
    <dbReference type="NCBI Taxonomy" id="231223"/>
    <lineage>
        <taxon>Eukaryota</taxon>
        <taxon>Metazoa</taxon>
        <taxon>Spiralia</taxon>
        <taxon>Lophotrochozoa</taxon>
        <taxon>Mollusca</taxon>
        <taxon>Gastropoda</taxon>
        <taxon>Heterobranchia</taxon>
        <taxon>Euthyneura</taxon>
        <taxon>Panpulmonata</taxon>
        <taxon>Sacoglossa</taxon>
        <taxon>Placobranchoidea</taxon>
        <taxon>Plakobranchidae</taxon>
        <taxon>Elysia</taxon>
    </lineage>
</organism>
<evidence type="ECO:0000313" key="1">
    <source>
        <dbReference type="EMBL" id="KAK3754705.1"/>
    </source>
</evidence>
<dbReference type="Proteomes" id="UP001283361">
    <property type="component" value="Unassembled WGS sequence"/>
</dbReference>
<protein>
    <submittedName>
        <fullName evidence="1">Uncharacterized protein</fullName>
    </submittedName>
</protein>
<dbReference type="EMBL" id="JAWDGP010005645">
    <property type="protein sequence ID" value="KAK3754705.1"/>
    <property type="molecule type" value="Genomic_DNA"/>
</dbReference>
<keyword evidence="2" id="KW-1185">Reference proteome</keyword>
<gene>
    <name evidence="1" type="ORF">RRG08_053175</name>
</gene>
<proteinExistence type="predicted"/>
<evidence type="ECO:0000313" key="2">
    <source>
        <dbReference type="Proteomes" id="UP001283361"/>
    </source>
</evidence>
<reference evidence="1" key="1">
    <citation type="journal article" date="2023" name="G3 (Bethesda)">
        <title>A reference genome for the long-term kleptoplast-retaining sea slug Elysia crispata morphotype clarki.</title>
        <authorList>
            <person name="Eastman K.E."/>
            <person name="Pendleton A.L."/>
            <person name="Shaikh M.A."/>
            <person name="Suttiyut T."/>
            <person name="Ogas R."/>
            <person name="Tomko P."/>
            <person name="Gavelis G."/>
            <person name="Widhalm J.R."/>
            <person name="Wisecaver J.H."/>
        </authorList>
    </citation>
    <scope>NUCLEOTIDE SEQUENCE</scope>
    <source>
        <strain evidence="1">ECLA1</strain>
    </source>
</reference>
<comment type="caution">
    <text evidence="1">The sequence shown here is derived from an EMBL/GenBank/DDBJ whole genome shotgun (WGS) entry which is preliminary data.</text>
</comment>
<accession>A0AAE1D2S3</accession>
<dbReference type="AlphaFoldDB" id="A0AAE1D2S3"/>
<sequence>MRRAGLGLLKNNGRSFSVLLTCKTLIARVAALNTRMDPSRVCNQTSIWLLPVSPIRHSLHNPRCLMPGGGADVVASWALPQLLL</sequence>